<evidence type="ECO:0000256" key="1">
    <source>
        <dbReference type="SAM" id="MobiDB-lite"/>
    </source>
</evidence>
<dbReference type="STRING" id="177199.A0A420YFB0"/>
<sequence>MDRTRDHLTETHYGAPHVHGPLKLFNPTKRHIPLPASKPDDTSPGSSTPQDTSTKPSLHTSSTSRDNRKGRHALGVAESGIYHVWRSRDNRKGRHAIVLTDGAITSAGVRPTSHPAEISKGILRMLIRCPIWDISYDVAMLFTIGSVVWCINGFFAWYPLYRPSTLFSGEDVGAGWTAMIGATIFEVGAVMGVLEAVNENRTDCFGWALEKAVTEEEARIVARHNGCQHHHGSRRTFLGGRLNERLDRVEADGVVDEKGGDGRQKRRFTWCPTWYELRTHYFRELGFLAAFIQLLGATIFWVPGIVGIPQILERLSGAETTGVYWLLQVVGGSGFIISSAMLMLEVQSKWWKPNLKSLGWHIGFWNWIGGIGFTLCGALGFGASDPSVNYAATLATFIGSWAFLLGSIIQWYESLDKYPVVVEK</sequence>
<accession>A0A420YFB0</accession>
<feature type="transmembrane region" description="Helical" evidence="2">
    <location>
        <begin position="178"/>
        <end position="197"/>
    </location>
</feature>
<evidence type="ECO:0000256" key="2">
    <source>
        <dbReference type="SAM" id="Phobius"/>
    </source>
</evidence>
<feature type="transmembrane region" description="Helical" evidence="2">
    <location>
        <begin position="134"/>
        <end position="158"/>
    </location>
</feature>
<evidence type="ECO:0000313" key="4">
    <source>
        <dbReference type="Proteomes" id="UP000275385"/>
    </source>
</evidence>
<gene>
    <name evidence="3" type="ORF">DL546_006868</name>
</gene>
<name>A0A420YFB0_9PEZI</name>
<feature type="compositionally biased region" description="Basic and acidic residues" evidence="1">
    <location>
        <begin position="1"/>
        <end position="10"/>
    </location>
</feature>
<proteinExistence type="predicted"/>
<evidence type="ECO:0008006" key="5">
    <source>
        <dbReference type="Google" id="ProtNLM"/>
    </source>
</evidence>
<organism evidence="3 4">
    <name type="scientific">Coniochaeta pulveracea</name>
    <dbReference type="NCBI Taxonomy" id="177199"/>
    <lineage>
        <taxon>Eukaryota</taxon>
        <taxon>Fungi</taxon>
        <taxon>Dikarya</taxon>
        <taxon>Ascomycota</taxon>
        <taxon>Pezizomycotina</taxon>
        <taxon>Sordariomycetes</taxon>
        <taxon>Sordariomycetidae</taxon>
        <taxon>Coniochaetales</taxon>
        <taxon>Coniochaetaceae</taxon>
        <taxon>Coniochaeta</taxon>
    </lineage>
</organism>
<feature type="region of interest" description="Disordered" evidence="1">
    <location>
        <begin position="1"/>
        <end position="72"/>
    </location>
</feature>
<keyword evidence="4" id="KW-1185">Reference proteome</keyword>
<keyword evidence="2" id="KW-0472">Membrane</keyword>
<feature type="transmembrane region" description="Helical" evidence="2">
    <location>
        <begin position="364"/>
        <end position="384"/>
    </location>
</feature>
<dbReference type="EMBL" id="QVQW01000013">
    <property type="protein sequence ID" value="RKU46612.1"/>
    <property type="molecule type" value="Genomic_DNA"/>
</dbReference>
<dbReference type="Proteomes" id="UP000275385">
    <property type="component" value="Unassembled WGS sequence"/>
</dbReference>
<feature type="transmembrane region" description="Helical" evidence="2">
    <location>
        <begin position="285"/>
        <end position="303"/>
    </location>
</feature>
<dbReference type="OrthoDB" id="2603at2759"/>
<comment type="caution">
    <text evidence="3">The sequence shown here is derived from an EMBL/GenBank/DDBJ whole genome shotgun (WGS) entry which is preliminary data.</text>
</comment>
<feature type="transmembrane region" description="Helical" evidence="2">
    <location>
        <begin position="390"/>
        <end position="409"/>
    </location>
</feature>
<dbReference type="AlphaFoldDB" id="A0A420YFB0"/>
<evidence type="ECO:0000313" key="3">
    <source>
        <dbReference type="EMBL" id="RKU46612.1"/>
    </source>
</evidence>
<feature type="compositionally biased region" description="Polar residues" evidence="1">
    <location>
        <begin position="43"/>
        <end position="64"/>
    </location>
</feature>
<reference evidence="3 4" key="1">
    <citation type="submission" date="2018-08" db="EMBL/GenBank/DDBJ databases">
        <title>Draft genome of the lignicolous fungus Coniochaeta pulveracea.</title>
        <authorList>
            <person name="Borstlap C.J."/>
            <person name="De Witt R.N."/>
            <person name="Botha A."/>
            <person name="Volschenk H."/>
        </authorList>
    </citation>
    <scope>NUCLEOTIDE SEQUENCE [LARGE SCALE GENOMIC DNA]</scope>
    <source>
        <strain evidence="3 4">CAB683</strain>
    </source>
</reference>
<keyword evidence="2" id="KW-0812">Transmembrane</keyword>
<keyword evidence="2" id="KW-1133">Transmembrane helix</keyword>
<protein>
    <recommendedName>
        <fullName evidence="5">Integral membrane protein</fullName>
    </recommendedName>
</protein>
<feature type="transmembrane region" description="Helical" evidence="2">
    <location>
        <begin position="323"/>
        <end position="344"/>
    </location>
</feature>